<dbReference type="EMBL" id="AYXG01000099">
    <property type="protein sequence ID" value="EWC61944.1"/>
    <property type="molecule type" value="Genomic_DNA"/>
</dbReference>
<dbReference type="STRING" id="909613.UO65_2768"/>
<accession>W7J7B8</accession>
<dbReference type="Proteomes" id="UP000019277">
    <property type="component" value="Unassembled WGS sequence"/>
</dbReference>
<gene>
    <name evidence="2" type="ORF">UO65_2768</name>
</gene>
<proteinExistence type="predicted"/>
<keyword evidence="3" id="KW-1185">Reference proteome</keyword>
<organism evidence="2 3">
    <name type="scientific">Actinokineospora spheciospongiae</name>
    <dbReference type="NCBI Taxonomy" id="909613"/>
    <lineage>
        <taxon>Bacteria</taxon>
        <taxon>Bacillati</taxon>
        <taxon>Actinomycetota</taxon>
        <taxon>Actinomycetes</taxon>
        <taxon>Pseudonocardiales</taxon>
        <taxon>Pseudonocardiaceae</taxon>
        <taxon>Actinokineospora</taxon>
    </lineage>
</organism>
<protein>
    <submittedName>
        <fullName evidence="2">Uncharacterized protein</fullName>
    </submittedName>
</protein>
<comment type="caution">
    <text evidence="2">The sequence shown here is derived from an EMBL/GenBank/DDBJ whole genome shotgun (WGS) entry which is preliminary data.</text>
</comment>
<name>W7J7B8_9PSEU</name>
<sequence length="81" mass="8537">MGTPVASYPSGKEKGGRVGSADRGKCPHQQGRITGWLPVEPSADEKLMNCAPAPIWCGTSTENFLHDLSLSGEFPTHGLGN</sequence>
<dbReference type="AlphaFoldDB" id="W7J7B8"/>
<feature type="region of interest" description="Disordered" evidence="1">
    <location>
        <begin position="1"/>
        <end position="34"/>
    </location>
</feature>
<reference evidence="2 3" key="1">
    <citation type="journal article" date="2014" name="Genome Announc.">
        <title>Draft Genome Sequence of the Antitrypanosomally Active Sponge-Associated Bacterium Actinokineospora sp. Strain EG49.</title>
        <authorList>
            <person name="Harjes J."/>
            <person name="Ryu T."/>
            <person name="Abdelmohsen U.R."/>
            <person name="Moitinho-Silva L."/>
            <person name="Horn H."/>
            <person name="Ravasi T."/>
            <person name="Hentschel U."/>
        </authorList>
    </citation>
    <scope>NUCLEOTIDE SEQUENCE [LARGE SCALE GENOMIC DNA]</scope>
    <source>
        <strain evidence="2 3">EG49</strain>
    </source>
</reference>
<feature type="compositionally biased region" description="Basic and acidic residues" evidence="1">
    <location>
        <begin position="11"/>
        <end position="25"/>
    </location>
</feature>
<evidence type="ECO:0000313" key="2">
    <source>
        <dbReference type="EMBL" id="EWC61944.1"/>
    </source>
</evidence>
<evidence type="ECO:0000256" key="1">
    <source>
        <dbReference type="SAM" id="MobiDB-lite"/>
    </source>
</evidence>
<evidence type="ECO:0000313" key="3">
    <source>
        <dbReference type="Proteomes" id="UP000019277"/>
    </source>
</evidence>